<keyword evidence="2 3" id="KW-0342">GTP-binding</keyword>
<dbReference type="VEuPathDB" id="PiroplasmaDB:TA17385"/>
<dbReference type="GO" id="GO:0003924">
    <property type="term" value="F:GTPase activity"/>
    <property type="evidence" value="ECO:0007669"/>
    <property type="project" value="InterPro"/>
</dbReference>
<feature type="binding site" evidence="3">
    <location>
        <position position="63"/>
    </location>
    <ligand>
        <name>GTP</name>
        <dbReference type="ChEBI" id="CHEBI:37565"/>
    </ligand>
</feature>
<evidence type="ECO:0000256" key="3">
    <source>
        <dbReference type="PIRSR" id="PIRSR606689-1"/>
    </source>
</evidence>
<feature type="binding site" evidence="3">
    <location>
        <begin position="123"/>
        <end position="127"/>
    </location>
    <ligand>
        <name>GTP</name>
        <dbReference type="ChEBI" id="CHEBI:37565"/>
    </ligand>
</feature>
<evidence type="ECO:0000256" key="4">
    <source>
        <dbReference type="PIRSR" id="PIRSR606689-2"/>
    </source>
</evidence>
<keyword evidence="4" id="KW-0460">Magnesium</keyword>
<keyword evidence="1 3" id="KW-0547">Nucleotide-binding</keyword>
<proteinExistence type="predicted"/>
<dbReference type="SUPFAM" id="SSF52540">
    <property type="entry name" value="P-loop containing nucleoside triphosphate hydrolases"/>
    <property type="match status" value="1"/>
</dbReference>
<evidence type="ECO:0000313" key="5">
    <source>
        <dbReference type="EMBL" id="SVP93173.1"/>
    </source>
</evidence>
<dbReference type="EMBL" id="UIVT01000003">
    <property type="protein sequence ID" value="SVP93977.1"/>
    <property type="molecule type" value="Genomic_DNA"/>
</dbReference>
<feature type="binding site" evidence="4">
    <location>
        <position position="41"/>
    </location>
    <ligand>
        <name>Mg(2+)</name>
        <dbReference type="ChEBI" id="CHEBI:18420"/>
    </ligand>
</feature>
<dbReference type="Gene3D" id="3.40.50.300">
    <property type="entry name" value="P-loop containing nucleotide triphosphate hydrolases"/>
    <property type="match status" value="1"/>
</dbReference>
<gene>
    <name evidence="6" type="ORF">TAT_000297500</name>
    <name evidence="5" type="ORF">TAV_000297600</name>
</gene>
<accession>A0A3B0MSN1</accession>
<dbReference type="GO" id="GO:0005525">
    <property type="term" value="F:GTP binding"/>
    <property type="evidence" value="ECO:0007669"/>
    <property type="project" value="UniProtKB-KW"/>
</dbReference>
<dbReference type="GO" id="GO:0046872">
    <property type="term" value="F:metal ion binding"/>
    <property type="evidence" value="ECO:0007669"/>
    <property type="project" value="UniProtKB-KW"/>
</dbReference>
<feature type="binding site" evidence="3">
    <location>
        <begin position="13"/>
        <end position="20"/>
    </location>
    <ligand>
        <name>GTP</name>
        <dbReference type="ChEBI" id="CHEBI:37565"/>
    </ligand>
</feature>
<dbReference type="InterPro" id="IPR027417">
    <property type="entry name" value="P-loop_NTPase"/>
</dbReference>
<keyword evidence="4" id="KW-0479">Metal-binding</keyword>
<evidence type="ECO:0000256" key="2">
    <source>
        <dbReference type="ARBA" id="ARBA00023134"/>
    </source>
</evidence>
<sequence>MKKSSTIHILLCGLRGSGKTLLLYKTLIPKWESTISEILPTPLYHYEEFKHNGKTLGLWDFSGDPVVRNISNYVSRQVEVRGVVFVVNILDMNETKNTEVINWLCSLESESSLSYSRFVVLFNGTNDLFRGENYENFMQKLEPIKSRLGSRIMCKNVNTIKGLDDPGWPIVLDFIISQPSNSNKKSNKSRE</sequence>
<dbReference type="Pfam" id="PF00025">
    <property type="entry name" value="Arf"/>
    <property type="match status" value="1"/>
</dbReference>
<protein>
    <submittedName>
        <fullName evidence="5">Adp-ribosylation factor (ARF homologue), putative</fullName>
    </submittedName>
</protein>
<dbReference type="AlphaFoldDB" id="A0A3B0MSN1"/>
<reference evidence="5" key="1">
    <citation type="submission" date="2018-07" db="EMBL/GenBank/DDBJ databases">
        <authorList>
            <person name="Quirk P.G."/>
            <person name="Krulwich T.A."/>
        </authorList>
    </citation>
    <scope>NUCLEOTIDE SEQUENCE</scope>
    <source>
        <strain evidence="5">Anand</strain>
    </source>
</reference>
<name>A0A3B0MSN1_THEAN</name>
<evidence type="ECO:0000256" key="1">
    <source>
        <dbReference type="ARBA" id="ARBA00022741"/>
    </source>
</evidence>
<feature type="binding site" evidence="4">
    <location>
        <position position="20"/>
    </location>
    <ligand>
        <name>Mg(2+)</name>
        <dbReference type="ChEBI" id="CHEBI:18420"/>
    </ligand>
</feature>
<organism evidence="5">
    <name type="scientific">Theileria annulata</name>
    <dbReference type="NCBI Taxonomy" id="5874"/>
    <lineage>
        <taxon>Eukaryota</taxon>
        <taxon>Sar</taxon>
        <taxon>Alveolata</taxon>
        <taxon>Apicomplexa</taxon>
        <taxon>Aconoidasida</taxon>
        <taxon>Piroplasmida</taxon>
        <taxon>Theileriidae</taxon>
        <taxon>Theileria</taxon>
    </lineage>
</organism>
<evidence type="ECO:0000313" key="6">
    <source>
        <dbReference type="EMBL" id="SVP93977.1"/>
    </source>
</evidence>
<dbReference type="EMBL" id="UIVS01000003">
    <property type="protein sequence ID" value="SVP93173.1"/>
    <property type="molecule type" value="Genomic_DNA"/>
</dbReference>
<dbReference type="InterPro" id="IPR006689">
    <property type="entry name" value="Small_GTPase_ARF/SAR"/>
</dbReference>